<accession>A0A1X9NA35</accession>
<dbReference type="GO" id="GO:0016491">
    <property type="term" value="F:oxidoreductase activity"/>
    <property type="evidence" value="ECO:0007669"/>
    <property type="project" value="InterPro"/>
</dbReference>
<dbReference type="Gene3D" id="3.40.30.10">
    <property type="entry name" value="Glutaredoxin"/>
    <property type="match status" value="1"/>
</dbReference>
<dbReference type="STRING" id="716816.BST96_12830"/>
<organism evidence="2 3">
    <name type="scientific">Oceanicoccus sagamiensis</name>
    <dbReference type="NCBI Taxonomy" id="716816"/>
    <lineage>
        <taxon>Bacteria</taxon>
        <taxon>Pseudomonadati</taxon>
        <taxon>Pseudomonadota</taxon>
        <taxon>Gammaproteobacteria</taxon>
        <taxon>Cellvibrionales</taxon>
        <taxon>Spongiibacteraceae</taxon>
        <taxon>Oceanicoccus</taxon>
    </lineage>
</organism>
<dbReference type="Proteomes" id="UP000193450">
    <property type="component" value="Chromosome"/>
</dbReference>
<dbReference type="KEGG" id="osg:BST96_12830"/>
<dbReference type="InterPro" id="IPR001853">
    <property type="entry name" value="DSBA-like_thioredoxin_dom"/>
</dbReference>
<protein>
    <recommendedName>
        <fullName evidence="1">DSBA-like thioredoxin domain-containing protein</fullName>
    </recommendedName>
</protein>
<dbReference type="InterPro" id="IPR036249">
    <property type="entry name" value="Thioredoxin-like_sf"/>
</dbReference>
<dbReference type="RefSeq" id="WP_085759087.1">
    <property type="nucleotide sequence ID" value="NZ_CP019343.1"/>
</dbReference>
<dbReference type="SUPFAM" id="SSF52833">
    <property type="entry name" value="Thioredoxin-like"/>
    <property type="match status" value="1"/>
</dbReference>
<keyword evidence="3" id="KW-1185">Reference proteome</keyword>
<name>A0A1X9NA35_9GAMM</name>
<evidence type="ECO:0000313" key="3">
    <source>
        <dbReference type="Proteomes" id="UP000193450"/>
    </source>
</evidence>
<dbReference type="EMBL" id="CP019343">
    <property type="protein sequence ID" value="ARN74920.1"/>
    <property type="molecule type" value="Genomic_DNA"/>
</dbReference>
<reference evidence="2 3" key="1">
    <citation type="submission" date="2016-11" db="EMBL/GenBank/DDBJ databases">
        <title>Trade-off between light-utilization and light-protection in marine flavobacteria.</title>
        <authorList>
            <person name="Kumagai Y."/>
        </authorList>
    </citation>
    <scope>NUCLEOTIDE SEQUENCE [LARGE SCALE GENOMIC DNA]</scope>
    <source>
        <strain evidence="2 3">NBRC 107125</strain>
    </source>
</reference>
<sequence>MSQQQPIKIEVVSDYVCPWCYVGKRRLEKALAQRPDLAVEVSFRPFQLNPDMPREGKDRKAHMISIFGAERAETIMGSMGEIGREEGITIAYKEGSRSPNTLSAHVISQLALEHGKQDAMSEALFKAFFTDCDDIGDSDVLTRLAVEVGLDRATVTAALANADAEHAVIEGVEVARQQGVTGVPFFIIDNRYGLSGAQPADTLVEVLDKVTQEVA</sequence>
<dbReference type="CDD" id="cd03024">
    <property type="entry name" value="DsbA_FrnE"/>
    <property type="match status" value="1"/>
</dbReference>
<dbReference type="PANTHER" id="PTHR13887">
    <property type="entry name" value="GLUTATHIONE S-TRANSFERASE KAPPA"/>
    <property type="match status" value="1"/>
</dbReference>
<dbReference type="AlphaFoldDB" id="A0A1X9NA35"/>
<dbReference type="PANTHER" id="PTHR13887:SF41">
    <property type="entry name" value="THIOREDOXIN SUPERFAMILY PROTEIN"/>
    <property type="match status" value="1"/>
</dbReference>
<dbReference type="Pfam" id="PF01323">
    <property type="entry name" value="DSBA"/>
    <property type="match status" value="1"/>
</dbReference>
<evidence type="ECO:0000313" key="2">
    <source>
        <dbReference type="EMBL" id="ARN74920.1"/>
    </source>
</evidence>
<gene>
    <name evidence="2" type="ORF">BST96_12830</name>
</gene>
<evidence type="ECO:0000259" key="1">
    <source>
        <dbReference type="Pfam" id="PF01323"/>
    </source>
</evidence>
<feature type="domain" description="DSBA-like thioredoxin" evidence="1">
    <location>
        <begin position="9"/>
        <end position="207"/>
    </location>
</feature>
<proteinExistence type="predicted"/>
<dbReference type="OrthoDB" id="9799122at2"/>